<organism evidence="2 3">
    <name type="scientific">Peltaster fructicola</name>
    <dbReference type="NCBI Taxonomy" id="286661"/>
    <lineage>
        <taxon>Eukaryota</taxon>
        <taxon>Fungi</taxon>
        <taxon>Dikarya</taxon>
        <taxon>Ascomycota</taxon>
        <taxon>Pezizomycotina</taxon>
        <taxon>Dothideomycetes</taxon>
        <taxon>Dothideomycetes incertae sedis</taxon>
        <taxon>Peltaster</taxon>
    </lineage>
</organism>
<dbReference type="GO" id="GO:0000387">
    <property type="term" value="P:spliceosomal snRNP assembly"/>
    <property type="evidence" value="ECO:0007669"/>
    <property type="project" value="InterPro"/>
</dbReference>
<protein>
    <submittedName>
        <fullName evidence="2">Uncharacterized protein</fullName>
    </submittedName>
</protein>
<evidence type="ECO:0000313" key="2">
    <source>
        <dbReference type="EMBL" id="QIW98967.1"/>
    </source>
</evidence>
<name>A0A6H0XWJ3_9PEZI</name>
<dbReference type="AlphaFoldDB" id="A0A6H0XWJ3"/>
<evidence type="ECO:0000256" key="1">
    <source>
        <dbReference type="SAM" id="MobiDB-lite"/>
    </source>
</evidence>
<reference evidence="2 3" key="1">
    <citation type="journal article" date="2016" name="Sci. Rep.">
        <title>Peltaster fructicola genome reveals evolution from an invasive phytopathogen to an ectophytic parasite.</title>
        <authorList>
            <person name="Xu C."/>
            <person name="Chen H."/>
            <person name="Gleason M.L."/>
            <person name="Xu J.R."/>
            <person name="Liu H."/>
            <person name="Zhang R."/>
            <person name="Sun G."/>
        </authorList>
    </citation>
    <scope>NUCLEOTIDE SEQUENCE [LARGE SCALE GENOMIC DNA]</scope>
    <source>
        <strain evidence="2 3">LNHT1506</strain>
    </source>
</reference>
<sequence>MPKKRRERDRPKAALDAPYHPNERFLLSYESEEDEDVAAVNGTHSAFSVAMASPAGSTRSTTSMNHQADGPRSIDRLEQSHPVRQGEAVAGGSNESAHFDGEVKISQEVSPDLQDDSGQLHDSDEAEDECIESGFSDRRRPAAYEEVGMRPMFLPDMAKSNVFDDEDDYDSETDEAMAYLASVQHERQAIPALLTAHSYADVRLNGSSAGHQGAFANGVYISKPPDVPAEPAPEEEYVNAITAGFRQVRELLKQPATEDELTYAHETVFIEEVPFDNKEFLECVNFLRDTSPSMLQAKELSAETTWELLHLVILRFFLKGDREITQNIGWWMYMLLARLPDKLDMDQEQIEGLRELAKRAVYVRESVCKVPIEEASGRSPEKHTQTTVDTVLIIVGDFYNQRDLLELRVWPPI</sequence>
<proteinExistence type="predicted"/>
<feature type="region of interest" description="Disordered" evidence="1">
    <location>
        <begin position="112"/>
        <end position="135"/>
    </location>
</feature>
<dbReference type="Proteomes" id="UP000503462">
    <property type="component" value="Chromosome 3"/>
</dbReference>
<evidence type="ECO:0000313" key="3">
    <source>
        <dbReference type="Proteomes" id="UP000503462"/>
    </source>
</evidence>
<keyword evidence="3" id="KW-1185">Reference proteome</keyword>
<feature type="compositionally biased region" description="Polar residues" evidence="1">
    <location>
        <begin position="55"/>
        <end position="66"/>
    </location>
</feature>
<dbReference type="InterPro" id="IPR035426">
    <property type="entry name" value="Gemin2/Brr1"/>
</dbReference>
<dbReference type="EMBL" id="CP051141">
    <property type="protein sequence ID" value="QIW98967.1"/>
    <property type="molecule type" value="Genomic_DNA"/>
</dbReference>
<feature type="region of interest" description="Disordered" evidence="1">
    <location>
        <begin position="50"/>
        <end position="76"/>
    </location>
</feature>
<dbReference type="Pfam" id="PF04938">
    <property type="entry name" value="SIP1"/>
    <property type="match status" value="1"/>
</dbReference>
<accession>A0A6H0XWJ3</accession>
<gene>
    <name evidence="2" type="ORF">AMS68_004485</name>
</gene>
<dbReference type="Gene3D" id="1.20.58.1070">
    <property type="match status" value="1"/>
</dbReference>
<dbReference type="OrthoDB" id="428895at2759"/>